<protein>
    <submittedName>
        <fullName evidence="2">Uncharacterized protein</fullName>
    </submittedName>
</protein>
<evidence type="ECO:0000313" key="3">
    <source>
        <dbReference type="Proteomes" id="UP000295334"/>
    </source>
</evidence>
<feature type="chain" id="PRO_5020723593" evidence="1">
    <location>
        <begin position="21"/>
        <end position="500"/>
    </location>
</feature>
<feature type="signal peptide" evidence="1">
    <location>
        <begin position="1"/>
        <end position="20"/>
    </location>
</feature>
<dbReference type="Proteomes" id="UP000295334">
    <property type="component" value="Unassembled WGS sequence"/>
</dbReference>
<evidence type="ECO:0000256" key="1">
    <source>
        <dbReference type="SAM" id="SignalP"/>
    </source>
</evidence>
<accession>A0A4R1B8P8</accession>
<reference evidence="2 3" key="1">
    <citation type="submission" date="2019-03" db="EMBL/GenBank/DDBJ databases">
        <authorList>
            <person name="Kim M.K.M."/>
        </authorList>
    </citation>
    <scope>NUCLEOTIDE SEQUENCE [LARGE SCALE GENOMIC DNA]</scope>
    <source>
        <strain evidence="2 3">17J68-12</strain>
    </source>
</reference>
<dbReference type="RefSeq" id="WP_131450128.1">
    <property type="nucleotide sequence ID" value="NZ_SJZI01000047.1"/>
</dbReference>
<proteinExistence type="predicted"/>
<organism evidence="2 3">
    <name type="scientific">Flaviaesturariibacter flavus</name>
    <dbReference type="NCBI Taxonomy" id="2502780"/>
    <lineage>
        <taxon>Bacteria</taxon>
        <taxon>Pseudomonadati</taxon>
        <taxon>Bacteroidota</taxon>
        <taxon>Chitinophagia</taxon>
        <taxon>Chitinophagales</taxon>
        <taxon>Chitinophagaceae</taxon>
        <taxon>Flaviaestuariibacter</taxon>
    </lineage>
</organism>
<gene>
    <name evidence="2" type="ORF">EPD60_13900</name>
</gene>
<comment type="caution">
    <text evidence="2">The sequence shown here is derived from an EMBL/GenBank/DDBJ whole genome shotgun (WGS) entry which is preliminary data.</text>
</comment>
<name>A0A4R1B8P8_9BACT</name>
<dbReference type="EMBL" id="SJZI01000047">
    <property type="protein sequence ID" value="TCJ13155.1"/>
    <property type="molecule type" value="Genomic_DNA"/>
</dbReference>
<dbReference type="AlphaFoldDB" id="A0A4R1B8P8"/>
<evidence type="ECO:0000313" key="2">
    <source>
        <dbReference type="EMBL" id="TCJ13155.1"/>
    </source>
</evidence>
<keyword evidence="1" id="KW-0732">Signal</keyword>
<keyword evidence="3" id="KW-1185">Reference proteome</keyword>
<sequence length="500" mass="54935">MNLRLSLLVLAYTFPASLFAQKAFPPGAEMKWSIASLRTTSKSKESTIGYMLDPRAWMVQVGENEVALAQDLYDLKTGVCKVNQDGRVLWSTPVDGRLMHLSRLGEHILAFYFPPKKGNEYDRELKAMLIDARSGRILRENSIVKSGEESNLLDLQVLKDDEGVFQALIVRETEANKIRRFQWEDINNTSKIEALNLDANLAISGRTELAFPGLKQSELLHIHQAKSGKFILGFFAGDQLVAYRYTSSGAADGRLVLTLPDAKAGRSASCLIRKGADDEQLLASANYGSVTREANLLISRFDFRAMKASYSVQELNRAFSDQLHPTPVSFSVSSPKLHKNIGSLLPEGLFEKGDTLFALSEIYYSTGDGYRSSSVTDAAVLQAFDKSLRPIGAVALGKYFTPPQALGGSTGWKRYGNQLYLTGTVVDGAISTKNYFASVDLEKLSVASPQALERSGVKSYAAINGARTIFFPKSMLLVFVEAMGLTGAKTSTWFQKVDLP</sequence>